<evidence type="ECO:0008006" key="5">
    <source>
        <dbReference type="Google" id="ProtNLM"/>
    </source>
</evidence>
<name>A0AAW4MQ84_9FIRM</name>
<dbReference type="AlphaFoldDB" id="A0AAW4MQ84"/>
<sequence>MRLSALKNYPVYEPVIEKDGEGVTTEKWIKRKSMLLEIWPASGKLQAEMYGERLNYILNMILPKNKDDDFRPTEKWGVNVYNQSIDEPDYRIISMKEYNRHYLYELEKIIK</sequence>
<dbReference type="EMBL" id="JAHOEF010000015">
    <property type="protein sequence ID" value="MBV3382311.1"/>
    <property type="molecule type" value="Genomic_DNA"/>
</dbReference>
<reference evidence="1 4" key="1">
    <citation type="submission" date="2021-06" db="EMBL/GenBank/DDBJ databases">
        <title>Collection of gut derived symbiotic bacterial strains cultured from healthy donors.</title>
        <authorList>
            <person name="Lin H."/>
            <person name="Littmann E."/>
            <person name="Pamer E.G."/>
        </authorList>
    </citation>
    <scope>NUCLEOTIDE SEQUENCE</scope>
    <source>
        <strain evidence="2 4">MSK.21.70</strain>
        <strain evidence="1">MSK.21.82</strain>
    </source>
</reference>
<dbReference type="EMBL" id="JAHOEL010000016">
    <property type="protein sequence ID" value="MBV3392398.1"/>
    <property type="molecule type" value="Genomic_DNA"/>
</dbReference>
<evidence type="ECO:0000313" key="4">
    <source>
        <dbReference type="Proteomes" id="UP001197492"/>
    </source>
</evidence>
<evidence type="ECO:0000313" key="3">
    <source>
        <dbReference type="Proteomes" id="UP001196408"/>
    </source>
</evidence>
<protein>
    <recommendedName>
        <fullName evidence="5">Phage head-tail adaptor</fullName>
    </recommendedName>
</protein>
<gene>
    <name evidence="1" type="ORF">KSV97_03505</name>
    <name evidence="2" type="ORF">KSW06_03830</name>
</gene>
<dbReference type="Proteomes" id="UP001197492">
    <property type="component" value="Unassembled WGS sequence"/>
</dbReference>
<comment type="caution">
    <text evidence="1">The sequence shown here is derived from an EMBL/GenBank/DDBJ whole genome shotgun (WGS) entry which is preliminary data.</text>
</comment>
<dbReference type="RefSeq" id="WP_217747276.1">
    <property type="nucleotide sequence ID" value="NZ_JAHOEB010000016.1"/>
</dbReference>
<proteinExistence type="predicted"/>
<accession>A0AAW4MQ84</accession>
<dbReference type="Proteomes" id="UP001196408">
    <property type="component" value="Unassembled WGS sequence"/>
</dbReference>
<organism evidence="1 3">
    <name type="scientific">Catenibacterium mitsuokai</name>
    <dbReference type="NCBI Taxonomy" id="100886"/>
    <lineage>
        <taxon>Bacteria</taxon>
        <taxon>Bacillati</taxon>
        <taxon>Bacillota</taxon>
        <taxon>Erysipelotrichia</taxon>
        <taxon>Erysipelotrichales</taxon>
        <taxon>Coprobacillaceae</taxon>
        <taxon>Catenibacterium</taxon>
    </lineage>
</organism>
<keyword evidence="4" id="KW-1185">Reference proteome</keyword>
<evidence type="ECO:0000313" key="1">
    <source>
        <dbReference type="EMBL" id="MBV3382311.1"/>
    </source>
</evidence>
<evidence type="ECO:0000313" key="2">
    <source>
        <dbReference type="EMBL" id="MBV3392398.1"/>
    </source>
</evidence>